<protein>
    <submittedName>
        <fullName evidence="2">Cyclic nucleotide-binding domain-containing protein</fullName>
    </submittedName>
</protein>
<organism evidence="1 2">
    <name type="scientific">Panagrolaimus sp. PS1159</name>
    <dbReference type="NCBI Taxonomy" id="55785"/>
    <lineage>
        <taxon>Eukaryota</taxon>
        <taxon>Metazoa</taxon>
        <taxon>Ecdysozoa</taxon>
        <taxon>Nematoda</taxon>
        <taxon>Chromadorea</taxon>
        <taxon>Rhabditida</taxon>
        <taxon>Tylenchina</taxon>
        <taxon>Panagrolaimomorpha</taxon>
        <taxon>Panagrolaimoidea</taxon>
        <taxon>Panagrolaimidae</taxon>
        <taxon>Panagrolaimus</taxon>
    </lineage>
</organism>
<dbReference type="Proteomes" id="UP000887580">
    <property type="component" value="Unplaced"/>
</dbReference>
<name>A0AC35G5G5_9BILA</name>
<evidence type="ECO:0000313" key="2">
    <source>
        <dbReference type="WBParaSite" id="PS1159_v2.g2420.t1"/>
    </source>
</evidence>
<evidence type="ECO:0000313" key="1">
    <source>
        <dbReference type="Proteomes" id="UP000887580"/>
    </source>
</evidence>
<sequence length="468" mass="53772">MSIVYNYKEAPVDDWVFSYDKILDVVTPNCDARWEAANCSIGVNNSNLYCSDPSCAKKRDIFIDESASFFHNRTTIMKFSSLTKKYGLSFYWSALTLTTLGEQASPRFTPQFLFETVDTLLGLIIFAVIVGDVGAMVSSMNLVRTLYEEKLDGCKRYMNFRKVHPLLVRKIIHWYEYSWKEGSAKVDESTLADSLPSRLYGQLAVHIHMDTLKKVALFQDCEATLLYELVLKLQLQLFSPGDYVCRKGDIGKRTMTFCLDKSDNNQQICYYHLSHKLRTKHLHLSTPPEYAATLIHPNIPYAHELYIIKKGKLEVVSEDGTQVFVTLKEGSVFGELSVLNIRGNKNGNRRTASIRSVGYSDLYSLTKGDLWEVLREYPEDKKGLIEKGKSILRKDNLLIEDESIDSDDELDDNSSLEQRFEYIAKQVSKTTAQLDKYEKQFLTSMTSFKKQITSMETRYVNKTRKLRK</sequence>
<proteinExistence type="predicted"/>
<dbReference type="WBParaSite" id="PS1159_v2.g2420.t1">
    <property type="protein sequence ID" value="PS1159_v2.g2420.t1"/>
    <property type="gene ID" value="PS1159_v2.g2420"/>
</dbReference>
<reference evidence="2" key="1">
    <citation type="submission" date="2022-11" db="UniProtKB">
        <authorList>
            <consortium name="WormBaseParasite"/>
        </authorList>
    </citation>
    <scope>IDENTIFICATION</scope>
</reference>
<accession>A0AC35G5G5</accession>